<organism evidence="1 2">
    <name type="scientific">Sphaerodactylus townsendi</name>
    <dbReference type="NCBI Taxonomy" id="933632"/>
    <lineage>
        <taxon>Eukaryota</taxon>
        <taxon>Metazoa</taxon>
        <taxon>Chordata</taxon>
        <taxon>Craniata</taxon>
        <taxon>Vertebrata</taxon>
        <taxon>Euteleostomi</taxon>
        <taxon>Lepidosauria</taxon>
        <taxon>Squamata</taxon>
        <taxon>Bifurcata</taxon>
        <taxon>Gekkota</taxon>
        <taxon>Sphaerodactylidae</taxon>
        <taxon>Sphaerodactylus</taxon>
    </lineage>
</organism>
<evidence type="ECO:0000313" key="1">
    <source>
        <dbReference type="EMBL" id="KAH7991076.1"/>
    </source>
</evidence>
<dbReference type="Proteomes" id="UP000827872">
    <property type="component" value="Linkage Group LG03"/>
</dbReference>
<dbReference type="EMBL" id="CM037616">
    <property type="protein sequence ID" value="KAH7991076.1"/>
    <property type="molecule type" value="Genomic_DNA"/>
</dbReference>
<keyword evidence="2" id="KW-1185">Reference proteome</keyword>
<comment type="caution">
    <text evidence="1">The sequence shown here is derived from an EMBL/GenBank/DDBJ whole genome shotgun (WGS) entry which is preliminary data.</text>
</comment>
<protein>
    <submittedName>
        <fullName evidence="1">Uncharacterized protein</fullName>
    </submittedName>
</protein>
<accession>A0ACB8EFU9</accession>
<reference evidence="1" key="1">
    <citation type="submission" date="2021-08" db="EMBL/GenBank/DDBJ databases">
        <title>The first chromosome-level gecko genome reveals the dynamic sex chromosomes of Neotropical dwarf geckos (Sphaerodactylidae: Sphaerodactylus).</title>
        <authorList>
            <person name="Pinto B.J."/>
            <person name="Keating S.E."/>
            <person name="Gamble T."/>
        </authorList>
    </citation>
    <scope>NUCLEOTIDE SEQUENCE</scope>
    <source>
        <strain evidence="1">TG3544</strain>
    </source>
</reference>
<name>A0ACB8EFU9_9SAUR</name>
<proteinExistence type="predicted"/>
<gene>
    <name evidence="1" type="ORF">K3G42_000775</name>
</gene>
<sequence length="300" mass="33392">MGSGEILPVTFLLMVLVDPSTVHGMEGRTKPPAPHFVFQSKAECRFANGTAGEVIFLDRYIYNRQEFVTFDSRRGTFEAVTELGEPDARLWNSQKEGMQYTRAEVDSFCRQNFAVDEQDGLVARQTQPTVKISHTKGDPRAHHSLLICTVSGYYPSEVTISWLKNGQEQTEGVGYADELQNGDWTFQNQAMMETVPEEGDVYACQVEHSSLKEPITVLWGERLGGFPLFPSLRDTQSHMAGGEFQAQRRSSETELAQLITSQGGFWLHGVVSDPALILQRNSYVFSNHDGTKVGGEKSSG</sequence>
<evidence type="ECO:0000313" key="2">
    <source>
        <dbReference type="Proteomes" id="UP000827872"/>
    </source>
</evidence>